<evidence type="ECO:0000256" key="4">
    <source>
        <dbReference type="ARBA" id="ARBA00034327"/>
    </source>
</evidence>
<evidence type="ECO:0000313" key="11">
    <source>
        <dbReference type="Proteomes" id="UP000189376"/>
    </source>
</evidence>
<sequence length="482" mass="55455">MFDHEQKIMIDRIVKELEENNFAIFAGAGLSAPAGYVNWKELLRPLSIELNLDIDKETDLVSLAQYYVNENHGRSRLTERLIDEVGIAREPTTNHKILAKLPISTYWTTNYDDLIEKSLDNEGKIADKKFTKNHLSQTKKGRSAIVYKMHGDASLPDQAIITKDQYESYPLHFAPFVTALSGDLVSKTFLFLGFSFNDPNLDYILSRIRIHFEQNQRQHYCIFRKVNRADYSNDEDFSYNLLKQQFVIKDLARFSIKVVLIDSWNDLTRILEEITKKFRCKNVFLSGSAHDFSPWDQTATEFFLSKLGEVLIQEGFKITSGLGLGIGNAFISGAIKEIYNRKYTKIDDYLTMKVFPQFVADPTERKNIWTVWRKDLLSQTGIALFFMGNKIITDPESGKQTIVLADGMDEEFQIAHELGLKLIPIGASGYKAKELFNQITSDFDQYYPNSTPKFREAFEKLNEEVDEPNKLLSKIHDVIKLI</sequence>
<gene>
    <name evidence="10" type="ORF">AC058_18530</name>
</gene>
<protein>
    <recommendedName>
        <fullName evidence="6">NAD(+) hydrolase ThsA</fullName>
        <ecNumber evidence="4">3.2.2.5</ecNumber>
    </recommendedName>
</protein>
<keyword evidence="11" id="KW-1185">Reference proteome</keyword>
<dbReference type="Proteomes" id="UP000189376">
    <property type="component" value="Unassembled WGS sequence"/>
</dbReference>
<dbReference type="InterPro" id="IPR029035">
    <property type="entry name" value="DHS-like_NAD/FAD-binding_dom"/>
</dbReference>
<evidence type="ECO:0000256" key="2">
    <source>
        <dbReference type="ARBA" id="ARBA00023027"/>
    </source>
</evidence>
<comment type="caution">
    <text evidence="10">The sequence shown here is derived from an EMBL/GenBank/DDBJ whole genome shotgun (WGS) entry which is preliminary data.</text>
</comment>
<reference evidence="10 11" key="1">
    <citation type="submission" date="2015-07" db="EMBL/GenBank/DDBJ databases">
        <title>Acinetobacter yuneri, a novel member of Acinetobacter calcoaceticus-Acinetobacter baumannii complex isolated from clinical specimen.</title>
        <authorList>
            <person name="Yu Y."/>
        </authorList>
    </citation>
    <scope>NUCLEOTIDE SEQUENCE [LARGE SCALE GENOMIC DNA]</scope>
    <source>
        <strain evidence="10 11">A362</strain>
    </source>
</reference>
<evidence type="ECO:0000256" key="7">
    <source>
        <dbReference type="ARBA" id="ARBA00047575"/>
    </source>
</evidence>
<dbReference type="EMBL" id="LFZS01000027">
    <property type="protein sequence ID" value="ONN51812.1"/>
    <property type="molecule type" value="Genomic_DNA"/>
</dbReference>
<comment type="similarity">
    <text evidence="5">Belongs to the soluble Thoeris ThsA family.</text>
</comment>
<evidence type="ECO:0000256" key="1">
    <source>
        <dbReference type="ARBA" id="ARBA00022801"/>
    </source>
</evidence>
<evidence type="ECO:0000256" key="3">
    <source>
        <dbReference type="ARBA" id="ARBA00023118"/>
    </source>
</evidence>
<evidence type="ECO:0000256" key="6">
    <source>
        <dbReference type="ARBA" id="ARBA00035033"/>
    </source>
</evidence>
<keyword evidence="2" id="KW-0520">NAD</keyword>
<dbReference type="SUPFAM" id="SSF52467">
    <property type="entry name" value="DHS-like NAD/FAD-binding domain"/>
    <property type="match status" value="1"/>
</dbReference>
<evidence type="ECO:0000313" key="10">
    <source>
        <dbReference type="EMBL" id="ONN51812.1"/>
    </source>
</evidence>
<dbReference type="Pfam" id="PF13289">
    <property type="entry name" value="SIR2_2"/>
    <property type="match status" value="1"/>
</dbReference>
<accession>A0A1V2UQA5</accession>
<keyword evidence="3" id="KW-0051">Antiviral defense</keyword>
<comment type="caution">
    <text evidence="8">Lacks conserved residue(s) required for the propagation of feature annotation.</text>
</comment>
<evidence type="ECO:0000256" key="8">
    <source>
        <dbReference type="PROSITE-ProRule" id="PRU00236"/>
    </source>
</evidence>
<comment type="catalytic activity">
    <reaction evidence="7">
        <text>NAD(+) + H2O = ADP-D-ribose + nicotinamide + H(+)</text>
        <dbReference type="Rhea" id="RHEA:16301"/>
        <dbReference type="ChEBI" id="CHEBI:15377"/>
        <dbReference type="ChEBI" id="CHEBI:15378"/>
        <dbReference type="ChEBI" id="CHEBI:17154"/>
        <dbReference type="ChEBI" id="CHEBI:57540"/>
        <dbReference type="ChEBI" id="CHEBI:57967"/>
        <dbReference type="EC" id="3.2.2.5"/>
    </reaction>
    <physiologicalReaction direction="left-to-right" evidence="7">
        <dbReference type="Rhea" id="RHEA:16302"/>
    </physiologicalReaction>
</comment>
<proteinExistence type="inferred from homology"/>
<dbReference type="InterPro" id="IPR041486">
    <property type="entry name" value="ThsA_STALD"/>
</dbReference>
<evidence type="ECO:0000256" key="5">
    <source>
        <dbReference type="ARBA" id="ARBA00035014"/>
    </source>
</evidence>
<name>A0A1V2UQA5_9GAMM</name>
<dbReference type="Pfam" id="PF18185">
    <property type="entry name" value="STALD"/>
    <property type="match status" value="1"/>
</dbReference>
<dbReference type="PROSITE" id="PS50305">
    <property type="entry name" value="SIRTUIN"/>
    <property type="match status" value="1"/>
</dbReference>
<keyword evidence="1" id="KW-0378">Hydrolase</keyword>
<dbReference type="InterPro" id="IPR026590">
    <property type="entry name" value="Ssirtuin_cat_dom"/>
</dbReference>
<dbReference type="EC" id="3.2.2.5" evidence="4"/>
<dbReference type="GO" id="GO:0051607">
    <property type="term" value="P:defense response to virus"/>
    <property type="evidence" value="ECO:0007669"/>
    <property type="project" value="UniProtKB-KW"/>
</dbReference>
<dbReference type="CDD" id="cd01406">
    <property type="entry name" value="SIR2-like"/>
    <property type="match status" value="1"/>
</dbReference>
<dbReference type="AlphaFoldDB" id="A0A1V2UQA5"/>
<organism evidence="10 11">
    <name type="scientific">Acinetobacter genomosp. 33YU</name>
    <dbReference type="NCBI Taxonomy" id="1675530"/>
    <lineage>
        <taxon>Bacteria</taxon>
        <taxon>Pseudomonadati</taxon>
        <taxon>Pseudomonadota</taxon>
        <taxon>Gammaproteobacteria</taxon>
        <taxon>Moraxellales</taxon>
        <taxon>Moraxellaceae</taxon>
        <taxon>Acinetobacter</taxon>
    </lineage>
</organism>
<evidence type="ECO:0000259" key="9">
    <source>
        <dbReference type="PROSITE" id="PS50305"/>
    </source>
</evidence>
<dbReference type="GO" id="GO:0003953">
    <property type="term" value="F:NAD+ nucleosidase activity"/>
    <property type="evidence" value="ECO:0007669"/>
    <property type="project" value="UniProtKB-EC"/>
</dbReference>
<feature type="domain" description="Deacetylase sirtuin-type" evidence="9">
    <location>
        <begin position="3"/>
        <end position="277"/>
    </location>
</feature>